<reference evidence="1 2" key="1">
    <citation type="submission" date="2019-05" db="EMBL/GenBank/DDBJ databases">
        <authorList>
            <person name="Lee S.D."/>
        </authorList>
    </citation>
    <scope>NUCLEOTIDE SEQUENCE [LARGE SCALE GENOMIC DNA]</scope>
    <source>
        <strain evidence="1 2">YC2-7</strain>
    </source>
</reference>
<dbReference type="GO" id="GO:0003677">
    <property type="term" value="F:DNA binding"/>
    <property type="evidence" value="ECO:0007669"/>
    <property type="project" value="UniProtKB-KW"/>
</dbReference>
<sequence>MTEVVAQRALGRALLERQHLLRPTTASAFDVIDHLVGMQAQAPLAAYVGLWTRIIDFDPEELSRLTDERRVARALMMRCTVHLMTAADCLAVRPLLDGLARRELQGHFKRQLDGIDVDTVAQAGAELIAAQPGTRVEIRDVLTRRWPTADADALAYAVSYLVPTVQITPRGIWGTNGPAAMTTMESWLGRPPEARPVDSIVLRYLAAYGPASVLDAQTWSGLTRLREVLERLRPGLRVFRSEDGAELFDIPDGPLPDPQTPAPVRFLPEYDNVFLSHADRTRVNPDRRRIPLPPGNGASMGTVLIDGCYHANWRLRREDGAAIVRVDPLRPFTSSERDEVDEEGLRLLGFIAADAEAAKVEIA</sequence>
<protein>
    <submittedName>
        <fullName evidence="1">Winged helix DNA-binding domain-containing protein</fullName>
    </submittedName>
</protein>
<evidence type="ECO:0000313" key="1">
    <source>
        <dbReference type="EMBL" id="NMN96741.1"/>
    </source>
</evidence>
<accession>A0A848KET9</accession>
<organism evidence="1 2">
    <name type="scientific">Antrihabitans stalactiti</name>
    <dbReference type="NCBI Taxonomy" id="2584121"/>
    <lineage>
        <taxon>Bacteria</taxon>
        <taxon>Bacillati</taxon>
        <taxon>Actinomycetota</taxon>
        <taxon>Actinomycetes</taxon>
        <taxon>Mycobacteriales</taxon>
        <taxon>Nocardiaceae</taxon>
        <taxon>Antrihabitans</taxon>
    </lineage>
</organism>
<dbReference type="RefSeq" id="WP_169588940.1">
    <property type="nucleotide sequence ID" value="NZ_VCQU01000005.1"/>
</dbReference>
<gene>
    <name evidence="1" type="ORF">FGL95_17015</name>
</gene>
<proteinExistence type="predicted"/>
<name>A0A848KET9_9NOCA</name>
<keyword evidence="1" id="KW-0238">DNA-binding</keyword>
<dbReference type="InterPro" id="IPR009351">
    <property type="entry name" value="AlkZ-like"/>
</dbReference>
<comment type="caution">
    <text evidence="1">The sequence shown here is derived from an EMBL/GenBank/DDBJ whole genome shotgun (WGS) entry which is preliminary data.</text>
</comment>
<dbReference type="EMBL" id="VCQU01000005">
    <property type="protein sequence ID" value="NMN96741.1"/>
    <property type="molecule type" value="Genomic_DNA"/>
</dbReference>
<dbReference type="PANTHER" id="PTHR38479:SF2">
    <property type="entry name" value="WINGED HELIX DNA-BINDING DOMAIN-CONTAINING PROTEIN"/>
    <property type="match status" value="1"/>
</dbReference>
<keyword evidence="2" id="KW-1185">Reference proteome</keyword>
<dbReference type="PANTHER" id="PTHR38479">
    <property type="entry name" value="LMO0824 PROTEIN"/>
    <property type="match status" value="1"/>
</dbReference>
<dbReference type="Pfam" id="PF06224">
    <property type="entry name" value="AlkZ-like"/>
    <property type="match status" value="1"/>
</dbReference>
<evidence type="ECO:0000313" key="2">
    <source>
        <dbReference type="Proteomes" id="UP000535543"/>
    </source>
</evidence>
<reference evidence="1 2" key="2">
    <citation type="submission" date="2020-06" db="EMBL/GenBank/DDBJ databases">
        <title>Antribacter stalactiti gen. nov., sp. nov., a new member of the family Nacardiaceae isolated from a cave.</title>
        <authorList>
            <person name="Kim I.S."/>
        </authorList>
    </citation>
    <scope>NUCLEOTIDE SEQUENCE [LARGE SCALE GENOMIC DNA]</scope>
    <source>
        <strain evidence="1 2">YC2-7</strain>
    </source>
</reference>
<dbReference type="Proteomes" id="UP000535543">
    <property type="component" value="Unassembled WGS sequence"/>
</dbReference>
<dbReference type="AlphaFoldDB" id="A0A848KET9"/>